<dbReference type="Pfam" id="PF07661">
    <property type="entry name" value="MORN_2"/>
    <property type="match status" value="2"/>
</dbReference>
<gene>
    <name evidence="2" type="ORF">K1I41_11515</name>
</gene>
<reference evidence="2 3" key="1">
    <citation type="submission" date="2021-07" db="EMBL/GenBank/DDBJ databases">
        <title>Flavobacterium WSW3-B6 sp.nov, isolated from seaweed.</title>
        <authorList>
            <person name="Muhammad N."/>
            <person name="Ho H."/>
            <person name="Lee Y.-J."/>
            <person name="Nguyen T."/>
            <person name="Ho J."/>
            <person name="Kim S.-G."/>
        </authorList>
    </citation>
    <scope>NUCLEOTIDE SEQUENCE [LARGE SCALE GENOMIC DNA]</scope>
    <source>
        <strain evidence="2 3">WSW3-B6</strain>
    </source>
</reference>
<evidence type="ECO:0000313" key="2">
    <source>
        <dbReference type="EMBL" id="QYJ68140.1"/>
    </source>
</evidence>
<keyword evidence="3" id="KW-1185">Reference proteome</keyword>
<evidence type="ECO:0000256" key="1">
    <source>
        <dbReference type="SAM" id="SignalP"/>
    </source>
</evidence>
<dbReference type="PANTHER" id="PTHR33706">
    <property type="entry name" value="MORN VARIANT REPEAT PROTEIN"/>
    <property type="match status" value="1"/>
</dbReference>
<dbReference type="InterPro" id="IPR011652">
    <property type="entry name" value="MORN_2"/>
</dbReference>
<feature type="chain" id="PRO_5045698789" description="Antitoxin component YwqK of the YwqJK toxin-antitoxin module" evidence="1">
    <location>
        <begin position="21"/>
        <end position="233"/>
    </location>
</feature>
<dbReference type="RefSeq" id="WP_220640484.1">
    <property type="nucleotide sequence ID" value="NZ_CP080429.1"/>
</dbReference>
<organism evidence="2 3">
    <name type="scientific">Flavobacterium litorale</name>
    <dbReference type="NCBI Taxonomy" id="2856519"/>
    <lineage>
        <taxon>Bacteria</taxon>
        <taxon>Pseudomonadati</taxon>
        <taxon>Bacteroidota</taxon>
        <taxon>Flavobacteriia</taxon>
        <taxon>Flavobacteriales</taxon>
        <taxon>Flavobacteriaceae</taxon>
        <taxon>Flavobacterium</taxon>
    </lineage>
</organism>
<dbReference type="SUPFAM" id="SSF82185">
    <property type="entry name" value="Histone H3 K4-specific methyltransferase SET7/9 N-terminal domain"/>
    <property type="match status" value="2"/>
</dbReference>
<evidence type="ECO:0008006" key="4">
    <source>
        <dbReference type="Google" id="ProtNLM"/>
    </source>
</evidence>
<dbReference type="Proteomes" id="UP000825381">
    <property type="component" value="Chromosome"/>
</dbReference>
<sequence>MNIKFIAILVLFVLSTTLVAQSNAFDANGKRHGKWEGVYKNTQLPRYDGEFKHGKEVGVFKFFKNDKNSTLVATRDFSSGDGVSRTTFYDDKGNVLSEGSEVNRLRDGKWYFYYPGTKKVLSVEHYSKGKLTGTRKVYFTNGEIAEEAQYQNGMKNGAYKKYTEEGILLEESIYKNDKLHGMVIFRDATGEISSKGEFKNDIKTGIWQYFENGKLVKEEDKTNLKIELERIRE</sequence>
<evidence type="ECO:0000313" key="3">
    <source>
        <dbReference type="Proteomes" id="UP000825381"/>
    </source>
</evidence>
<name>A0ABX8VBE8_9FLAO</name>
<feature type="signal peptide" evidence="1">
    <location>
        <begin position="1"/>
        <end position="20"/>
    </location>
</feature>
<protein>
    <recommendedName>
        <fullName evidence="4">Antitoxin component YwqK of the YwqJK toxin-antitoxin module</fullName>
    </recommendedName>
</protein>
<accession>A0ABX8VBE8</accession>
<dbReference type="PANTHER" id="PTHR33706:SF1">
    <property type="entry name" value="TPR REPEAT PROTEIN"/>
    <property type="match status" value="1"/>
</dbReference>
<dbReference type="EMBL" id="CP080429">
    <property type="protein sequence ID" value="QYJ68140.1"/>
    <property type="molecule type" value="Genomic_DNA"/>
</dbReference>
<keyword evidence="1" id="KW-0732">Signal</keyword>
<dbReference type="Gene3D" id="2.20.110.10">
    <property type="entry name" value="Histone H3 K4-specific methyltransferase SET7/9 N-terminal domain"/>
    <property type="match status" value="3"/>
</dbReference>
<proteinExistence type="predicted"/>